<evidence type="ECO:0000313" key="1">
    <source>
        <dbReference type="EMBL" id="GAA2128293.1"/>
    </source>
</evidence>
<dbReference type="InterPro" id="IPR036913">
    <property type="entry name" value="YegP-like_sf"/>
</dbReference>
<gene>
    <name evidence="1" type="ORF">GCM10009802_35480</name>
</gene>
<dbReference type="Gene3D" id="2.30.29.80">
    <property type="match status" value="1"/>
</dbReference>
<evidence type="ECO:0008006" key="3">
    <source>
        <dbReference type="Google" id="ProtNLM"/>
    </source>
</evidence>
<evidence type="ECO:0000313" key="2">
    <source>
        <dbReference type="Proteomes" id="UP001500443"/>
    </source>
</evidence>
<dbReference type="RefSeq" id="WP_344290983.1">
    <property type="nucleotide sequence ID" value="NZ_BAAAPF010000113.1"/>
</dbReference>
<name>A0ABN2YM47_9ACTN</name>
<dbReference type="EMBL" id="BAAAPF010000113">
    <property type="protein sequence ID" value="GAA2128293.1"/>
    <property type="molecule type" value="Genomic_DNA"/>
</dbReference>
<dbReference type="Proteomes" id="UP001500443">
    <property type="component" value="Unassembled WGS sequence"/>
</dbReference>
<sequence length="125" mass="13280">MARARVGRRTAPGARCHIGASAQSGYGWRLVAPNGRVVAVSAHGYPDFTACRSAFEDLRAHHAAHVGAMQHGPEANGWVWQLRSADGEAVAVAARPYERYSTCRSAFGKFCALLESDVAIAIDAG</sequence>
<accession>A0ABN2YM47</accession>
<organism evidence="1 2">
    <name type="scientific">Streptomyces synnematoformans</name>
    <dbReference type="NCBI Taxonomy" id="415721"/>
    <lineage>
        <taxon>Bacteria</taxon>
        <taxon>Bacillati</taxon>
        <taxon>Actinomycetota</taxon>
        <taxon>Actinomycetes</taxon>
        <taxon>Kitasatosporales</taxon>
        <taxon>Streptomycetaceae</taxon>
        <taxon>Streptomyces</taxon>
    </lineage>
</organism>
<proteinExistence type="predicted"/>
<keyword evidence="2" id="KW-1185">Reference proteome</keyword>
<comment type="caution">
    <text evidence="1">The sequence shown here is derived from an EMBL/GenBank/DDBJ whole genome shotgun (WGS) entry which is preliminary data.</text>
</comment>
<dbReference type="SUPFAM" id="SSF160113">
    <property type="entry name" value="YegP-like"/>
    <property type="match status" value="1"/>
</dbReference>
<reference evidence="1 2" key="1">
    <citation type="journal article" date="2019" name="Int. J. Syst. Evol. Microbiol.">
        <title>The Global Catalogue of Microorganisms (GCM) 10K type strain sequencing project: providing services to taxonomists for standard genome sequencing and annotation.</title>
        <authorList>
            <consortium name="The Broad Institute Genomics Platform"/>
            <consortium name="The Broad Institute Genome Sequencing Center for Infectious Disease"/>
            <person name="Wu L."/>
            <person name="Ma J."/>
        </authorList>
    </citation>
    <scope>NUCLEOTIDE SEQUENCE [LARGE SCALE GENOMIC DNA]</scope>
    <source>
        <strain evidence="1 2">JCM 15481</strain>
    </source>
</reference>
<protein>
    <recommendedName>
        <fullName evidence="3">DUF1508 domain-containing protein</fullName>
    </recommendedName>
</protein>